<proteinExistence type="inferred from homology"/>
<dbReference type="PANTHER" id="PTHR36845:SF1">
    <property type="entry name" value="HYDROLASE, PUTATIVE (AFU_ORTHOLOGUE AFUA_7G05090)-RELATED"/>
    <property type="match status" value="1"/>
</dbReference>
<organism evidence="3 4">
    <name type="scientific">Populibacterium corticicola</name>
    <dbReference type="NCBI Taxonomy" id="1812826"/>
    <lineage>
        <taxon>Bacteria</taxon>
        <taxon>Bacillati</taxon>
        <taxon>Actinomycetota</taxon>
        <taxon>Actinomycetes</taxon>
        <taxon>Micrococcales</taxon>
        <taxon>Jonesiaceae</taxon>
        <taxon>Populibacterium</taxon>
    </lineage>
</organism>
<dbReference type="EMBL" id="JBHUOP010000002">
    <property type="protein sequence ID" value="MFD2840137.1"/>
    <property type="molecule type" value="Genomic_DNA"/>
</dbReference>
<keyword evidence="1 3" id="KW-0378">Hydrolase</keyword>
<dbReference type="InterPro" id="IPR012341">
    <property type="entry name" value="6hp_glycosidase-like_sf"/>
</dbReference>
<comment type="caution">
    <text evidence="3">The sequence shown here is derived from an EMBL/GenBank/DDBJ whole genome shotgun (WGS) entry which is preliminary data.</text>
</comment>
<evidence type="ECO:0000256" key="1">
    <source>
        <dbReference type="ARBA" id="ARBA00022801"/>
    </source>
</evidence>
<dbReference type="InterPro" id="IPR010905">
    <property type="entry name" value="Glyco_hydro_88"/>
</dbReference>
<dbReference type="InterPro" id="IPR008928">
    <property type="entry name" value="6-hairpin_glycosidase_sf"/>
</dbReference>
<dbReference type="PANTHER" id="PTHR36845">
    <property type="entry name" value="HYDROLASE, PUTATIVE (AFU_ORTHOLOGUE AFUA_7G05090)-RELATED"/>
    <property type="match status" value="1"/>
</dbReference>
<evidence type="ECO:0000313" key="3">
    <source>
        <dbReference type="EMBL" id="MFD2840137.1"/>
    </source>
</evidence>
<name>A0ABW5XE73_9MICO</name>
<protein>
    <submittedName>
        <fullName evidence="3">Glycoside hydrolase family 88 protein</fullName>
    </submittedName>
</protein>
<gene>
    <name evidence="3" type="ORF">ACFSYH_06090</name>
</gene>
<reference evidence="4" key="1">
    <citation type="journal article" date="2019" name="Int. J. Syst. Evol. Microbiol.">
        <title>The Global Catalogue of Microorganisms (GCM) 10K type strain sequencing project: providing services to taxonomists for standard genome sequencing and annotation.</title>
        <authorList>
            <consortium name="The Broad Institute Genomics Platform"/>
            <consortium name="The Broad Institute Genome Sequencing Center for Infectious Disease"/>
            <person name="Wu L."/>
            <person name="Ma J."/>
        </authorList>
    </citation>
    <scope>NUCLEOTIDE SEQUENCE [LARGE SCALE GENOMIC DNA]</scope>
    <source>
        <strain evidence="4">KCTC 33576</strain>
    </source>
</reference>
<dbReference type="Pfam" id="PF07470">
    <property type="entry name" value="Glyco_hydro_88"/>
    <property type="match status" value="1"/>
</dbReference>
<dbReference type="Proteomes" id="UP001597391">
    <property type="component" value="Unassembled WGS sequence"/>
</dbReference>
<evidence type="ECO:0000256" key="2">
    <source>
        <dbReference type="ARBA" id="ARBA00038358"/>
    </source>
</evidence>
<dbReference type="GO" id="GO:0016787">
    <property type="term" value="F:hydrolase activity"/>
    <property type="evidence" value="ECO:0007669"/>
    <property type="project" value="UniProtKB-KW"/>
</dbReference>
<comment type="similarity">
    <text evidence="2">Belongs to the glycosyl hydrolase 88 family.</text>
</comment>
<dbReference type="Gene3D" id="1.50.10.10">
    <property type="match status" value="1"/>
</dbReference>
<keyword evidence="4" id="KW-1185">Reference proteome</keyword>
<sequence length="393" mass="44338">MTTPSTTSPAVATVPRALDDALATLRRNIANFGLSYPDDTTTNGKYLLRPAAGPFTVGANRGWTTSFWPGSYWIAFELTGDESFQTAAVAHARDFARRVDQEEDLETHDLGFLYTLAAVAPWRLLRDEDSHRAALSAADHLMRRFLEPAGIIQAWGDLNDPVQRGRTIIDSLMNLPLLTWAHEQSGEERFIQAARRHIEQLRVHIIREDNTTFHTFYWDPVTGDPLRGATEQGAADDSCWARGQAWGIYGFALNNRVLGDSRLLEASRRCAEHFLALLPQDQVPYWDMIYTDPSEMPRDSSSGAIAVCGLLELADQEDDAERAARWRSAAYRILDSLIKNYTPKSPEDSDALILESVYDFPKSVGVNEGSLWGDYFYMEALMRVARPEWKPYW</sequence>
<evidence type="ECO:0000313" key="4">
    <source>
        <dbReference type="Proteomes" id="UP001597391"/>
    </source>
</evidence>
<accession>A0ABW5XE73</accession>
<dbReference type="InterPro" id="IPR052369">
    <property type="entry name" value="UG_Glycosaminoglycan_Hydrolase"/>
</dbReference>
<dbReference type="RefSeq" id="WP_377465828.1">
    <property type="nucleotide sequence ID" value="NZ_JBHUOP010000002.1"/>
</dbReference>
<dbReference type="SUPFAM" id="SSF48208">
    <property type="entry name" value="Six-hairpin glycosidases"/>
    <property type="match status" value="1"/>
</dbReference>